<comment type="caution">
    <text evidence="1">The sequence shown here is derived from an EMBL/GenBank/DDBJ whole genome shotgun (WGS) entry which is preliminary data.</text>
</comment>
<accession>C8PJ99</accession>
<evidence type="ECO:0000313" key="1">
    <source>
        <dbReference type="EMBL" id="EEV17004.1"/>
    </source>
</evidence>
<gene>
    <name evidence="1" type="ORF">CAMGR0001_1298</name>
</gene>
<name>C8PJ99_9BACT</name>
<dbReference type="EMBL" id="ACYG01000027">
    <property type="protein sequence ID" value="EEV17004.1"/>
    <property type="molecule type" value="Genomic_DNA"/>
</dbReference>
<proteinExistence type="predicted"/>
<evidence type="ECO:0000313" key="2">
    <source>
        <dbReference type="Proteomes" id="UP000005709"/>
    </source>
</evidence>
<reference evidence="1 2" key="1">
    <citation type="submission" date="2009-07" db="EMBL/GenBank/DDBJ databases">
        <authorList>
            <person name="Madupu R."/>
            <person name="Sebastian Y."/>
            <person name="Durkin A.S."/>
            <person name="Torralba M."/>
            <person name="Methe B."/>
            <person name="Sutton G.G."/>
            <person name="Strausberg R.L."/>
            <person name="Nelson K.E."/>
        </authorList>
    </citation>
    <scope>NUCLEOTIDE SEQUENCE [LARGE SCALE GENOMIC DNA]</scope>
    <source>
        <strain evidence="1 2">RM3268</strain>
    </source>
</reference>
<dbReference type="AlphaFoldDB" id="C8PJ99"/>
<organism evidence="1 2">
    <name type="scientific">Campylobacter gracilis RM3268</name>
    <dbReference type="NCBI Taxonomy" id="553220"/>
    <lineage>
        <taxon>Bacteria</taxon>
        <taxon>Pseudomonadati</taxon>
        <taxon>Campylobacterota</taxon>
        <taxon>Epsilonproteobacteria</taxon>
        <taxon>Campylobacterales</taxon>
        <taxon>Campylobacteraceae</taxon>
        <taxon>Campylobacter</taxon>
    </lineage>
</organism>
<protein>
    <submittedName>
        <fullName evidence="1">Uncharacterized protein</fullName>
    </submittedName>
</protein>
<keyword evidence="2" id="KW-1185">Reference proteome</keyword>
<dbReference type="Proteomes" id="UP000005709">
    <property type="component" value="Unassembled WGS sequence"/>
</dbReference>
<sequence length="47" mass="5162">MQTARLGAARALKFLAQNGIKTIEKLIRKYKNITASGCSDIEPAWIA</sequence>